<dbReference type="InterPro" id="IPR001647">
    <property type="entry name" value="HTH_TetR"/>
</dbReference>
<evidence type="ECO:0000259" key="3">
    <source>
        <dbReference type="PROSITE" id="PS50977"/>
    </source>
</evidence>
<dbReference type="Proteomes" id="UP000051461">
    <property type="component" value="Unassembled WGS sequence"/>
</dbReference>
<evidence type="ECO:0000256" key="1">
    <source>
        <dbReference type="ARBA" id="ARBA00023125"/>
    </source>
</evidence>
<protein>
    <submittedName>
        <fullName evidence="4">TetR family transcriptional regulator</fullName>
    </submittedName>
</protein>
<evidence type="ECO:0000256" key="2">
    <source>
        <dbReference type="PROSITE-ProRule" id="PRU00335"/>
    </source>
</evidence>
<dbReference type="AlphaFoldDB" id="A0A0R1H1X1"/>
<dbReference type="InterPro" id="IPR039532">
    <property type="entry name" value="TetR_C_Firmicutes"/>
</dbReference>
<dbReference type="Pfam" id="PF00440">
    <property type="entry name" value="TetR_N"/>
    <property type="match status" value="1"/>
</dbReference>
<proteinExistence type="predicted"/>
<dbReference type="OrthoDB" id="9810250at2"/>
<dbReference type="GO" id="GO:0003677">
    <property type="term" value="F:DNA binding"/>
    <property type="evidence" value="ECO:0007669"/>
    <property type="project" value="UniProtKB-UniRule"/>
</dbReference>
<dbReference type="EMBL" id="AZDA01000007">
    <property type="protein sequence ID" value="KRK40605.1"/>
    <property type="molecule type" value="Genomic_DNA"/>
</dbReference>
<dbReference type="PROSITE" id="PS50977">
    <property type="entry name" value="HTH_TETR_2"/>
    <property type="match status" value="1"/>
</dbReference>
<evidence type="ECO:0000313" key="4">
    <source>
        <dbReference type="EMBL" id="KRK40605.1"/>
    </source>
</evidence>
<feature type="DNA-binding region" description="H-T-H motif" evidence="2">
    <location>
        <begin position="34"/>
        <end position="53"/>
    </location>
</feature>
<accession>A0A0R1H1X1</accession>
<dbReference type="Pfam" id="PF14278">
    <property type="entry name" value="TetR_C_8"/>
    <property type="match status" value="1"/>
</dbReference>
<dbReference type="PANTHER" id="PTHR43479:SF11">
    <property type="entry name" value="ACREF_ENVCD OPERON REPRESSOR-RELATED"/>
    <property type="match status" value="1"/>
</dbReference>
<dbReference type="InterPro" id="IPR009057">
    <property type="entry name" value="Homeodomain-like_sf"/>
</dbReference>
<dbReference type="Gene3D" id="1.10.357.10">
    <property type="entry name" value="Tetracycline Repressor, domain 2"/>
    <property type="match status" value="1"/>
</dbReference>
<keyword evidence="1 2" id="KW-0238">DNA-binding</keyword>
<name>A0A0R1H1X1_9LACO</name>
<dbReference type="STRING" id="1423726.FC07_GL000013"/>
<reference evidence="4 5" key="1">
    <citation type="journal article" date="2015" name="Genome Announc.">
        <title>Expanding the biotechnology potential of lactobacilli through comparative genomics of 213 strains and associated genera.</title>
        <authorList>
            <person name="Sun Z."/>
            <person name="Harris H.M."/>
            <person name="McCann A."/>
            <person name="Guo C."/>
            <person name="Argimon S."/>
            <person name="Zhang W."/>
            <person name="Yang X."/>
            <person name="Jeffery I.B."/>
            <person name="Cooney J.C."/>
            <person name="Kagawa T.F."/>
            <person name="Liu W."/>
            <person name="Song Y."/>
            <person name="Salvetti E."/>
            <person name="Wrobel A."/>
            <person name="Rasinkangas P."/>
            <person name="Parkhill J."/>
            <person name="Rea M.C."/>
            <person name="O'Sullivan O."/>
            <person name="Ritari J."/>
            <person name="Douillard F.P."/>
            <person name="Paul Ross R."/>
            <person name="Yang R."/>
            <person name="Briner A.E."/>
            <person name="Felis G.E."/>
            <person name="de Vos W.M."/>
            <person name="Barrangou R."/>
            <person name="Klaenhammer T.R."/>
            <person name="Caufield P.W."/>
            <person name="Cui Y."/>
            <person name="Zhang H."/>
            <person name="O'Toole P.W."/>
        </authorList>
    </citation>
    <scope>NUCLEOTIDE SEQUENCE [LARGE SCALE GENOMIC DNA]</scope>
    <source>
        <strain evidence="4 5">DSM 20003</strain>
    </source>
</reference>
<keyword evidence="5" id="KW-1185">Reference proteome</keyword>
<dbReference type="PANTHER" id="PTHR43479">
    <property type="entry name" value="ACREF/ENVCD OPERON REPRESSOR-RELATED"/>
    <property type="match status" value="1"/>
</dbReference>
<sequence>MPNQYRQEQKQLSQESLQLALFALMRQQTFQSITISALAAKAGISRMAFYRNYPSKEAVLKDYFDAYIQPFYQFLAQLPDKQAAFISQAYFQYVDEHSDLFEVLLKSGAEPILNQRFTYFVTQFYRDFVKSRPFTGAYAHYYTQFVAAGLYQITLDWIKAGKQTPRQLLAQIAAQLAG</sequence>
<dbReference type="PATRIC" id="fig|1423726.3.peg.13"/>
<dbReference type="SUPFAM" id="SSF46689">
    <property type="entry name" value="Homeodomain-like"/>
    <property type="match status" value="1"/>
</dbReference>
<dbReference type="InterPro" id="IPR050624">
    <property type="entry name" value="HTH-type_Tx_Regulator"/>
</dbReference>
<organism evidence="4 5">
    <name type="scientific">Loigolactobacillus bifermentans DSM 20003</name>
    <dbReference type="NCBI Taxonomy" id="1423726"/>
    <lineage>
        <taxon>Bacteria</taxon>
        <taxon>Bacillati</taxon>
        <taxon>Bacillota</taxon>
        <taxon>Bacilli</taxon>
        <taxon>Lactobacillales</taxon>
        <taxon>Lactobacillaceae</taxon>
        <taxon>Loigolactobacillus</taxon>
    </lineage>
</organism>
<feature type="domain" description="HTH tetR-type" evidence="3">
    <location>
        <begin position="11"/>
        <end position="71"/>
    </location>
</feature>
<dbReference type="RefSeq" id="WP_057903417.1">
    <property type="nucleotide sequence ID" value="NZ_AZDA01000007.1"/>
</dbReference>
<comment type="caution">
    <text evidence="4">The sequence shown here is derived from an EMBL/GenBank/DDBJ whole genome shotgun (WGS) entry which is preliminary data.</text>
</comment>
<evidence type="ECO:0000313" key="5">
    <source>
        <dbReference type="Proteomes" id="UP000051461"/>
    </source>
</evidence>
<gene>
    <name evidence="4" type="ORF">FC07_GL000013</name>
</gene>